<sequence>MLKDQTSMFIAELPGYGLSPLPPSPDKRTVGNIIMEGLQSVFKNRPVIWCGHDRGGRIGHRLMVDGKHNIIAGILLDIVPTLEQWKAFANPAAAVAYYHWPFLATQMAPNLIEAVGGRIYCLNNFDRTKGGNAAGIARLKEDHALDHYSALFSKPETISGSCADYASAAEGEPKEQEEDQAKGRKIKVPTLVLYSASNLGRMHDVKGLWSQWVDGELSCVEIPDGIGHYLPEEAPEQSAKLIADFLAKYGK</sequence>
<evidence type="ECO:0000313" key="2">
    <source>
        <dbReference type="Proteomes" id="UP000308549"/>
    </source>
</evidence>
<dbReference type="Gene3D" id="3.40.50.1820">
    <property type="entry name" value="alpha/beta hydrolase"/>
    <property type="match status" value="1"/>
</dbReference>
<reference evidence="1 2" key="1">
    <citation type="submission" date="2017-03" db="EMBL/GenBank/DDBJ databases">
        <title>Genomes of endolithic fungi from Antarctica.</title>
        <authorList>
            <person name="Coleine C."/>
            <person name="Masonjones S."/>
            <person name="Stajich J.E."/>
        </authorList>
    </citation>
    <scope>NUCLEOTIDE SEQUENCE [LARGE SCALE GENOMIC DNA]</scope>
    <source>
        <strain evidence="1 2">CCFEE 6315</strain>
    </source>
</reference>
<evidence type="ECO:0000313" key="1">
    <source>
        <dbReference type="EMBL" id="TKA29213.1"/>
    </source>
</evidence>
<dbReference type="OrthoDB" id="408373at2759"/>
<dbReference type="AlphaFoldDB" id="A0A4U0U2K2"/>
<dbReference type="PANTHER" id="PTHR43329">
    <property type="entry name" value="EPOXIDE HYDROLASE"/>
    <property type="match status" value="1"/>
</dbReference>
<comment type="caution">
    <text evidence="1">The sequence shown here is derived from an EMBL/GenBank/DDBJ whole genome shotgun (WGS) entry which is preliminary data.</text>
</comment>
<dbReference type="EMBL" id="NAJL01000015">
    <property type="protein sequence ID" value="TKA29213.1"/>
    <property type="molecule type" value="Genomic_DNA"/>
</dbReference>
<dbReference type="Proteomes" id="UP000308549">
    <property type="component" value="Unassembled WGS sequence"/>
</dbReference>
<dbReference type="InterPro" id="IPR029058">
    <property type="entry name" value="AB_hydrolase_fold"/>
</dbReference>
<keyword evidence="2" id="KW-1185">Reference proteome</keyword>
<proteinExistence type="predicted"/>
<dbReference type="SUPFAM" id="SSF53474">
    <property type="entry name" value="alpha/beta-Hydrolases"/>
    <property type="match status" value="1"/>
</dbReference>
<protein>
    <recommendedName>
        <fullName evidence="3">AB hydrolase-1 domain-containing protein</fullName>
    </recommendedName>
</protein>
<evidence type="ECO:0008006" key="3">
    <source>
        <dbReference type="Google" id="ProtNLM"/>
    </source>
</evidence>
<organism evidence="1 2">
    <name type="scientific">Salinomyces thailandicus</name>
    <dbReference type="NCBI Taxonomy" id="706561"/>
    <lineage>
        <taxon>Eukaryota</taxon>
        <taxon>Fungi</taxon>
        <taxon>Dikarya</taxon>
        <taxon>Ascomycota</taxon>
        <taxon>Pezizomycotina</taxon>
        <taxon>Dothideomycetes</taxon>
        <taxon>Dothideomycetidae</taxon>
        <taxon>Mycosphaerellales</taxon>
        <taxon>Teratosphaeriaceae</taxon>
        <taxon>Salinomyces</taxon>
    </lineage>
</organism>
<accession>A0A4U0U2K2</accession>
<gene>
    <name evidence="1" type="ORF">B0A50_03723</name>
</gene>
<name>A0A4U0U2K2_9PEZI</name>